<evidence type="ECO:0000313" key="1">
    <source>
        <dbReference type="EMBL" id="OPJ71022.1"/>
    </source>
</evidence>
<comment type="caution">
    <text evidence="1">The sequence shown here is derived from an EMBL/GenBank/DDBJ whole genome shotgun (WGS) entry which is preliminary data.</text>
</comment>
<organism evidence="1 2">
    <name type="scientific">Patagioenas fasciata monilis</name>
    <dbReference type="NCBI Taxonomy" id="372326"/>
    <lineage>
        <taxon>Eukaryota</taxon>
        <taxon>Metazoa</taxon>
        <taxon>Chordata</taxon>
        <taxon>Craniata</taxon>
        <taxon>Vertebrata</taxon>
        <taxon>Euteleostomi</taxon>
        <taxon>Archelosauria</taxon>
        <taxon>Archosauria</taxon>
        <taxon>Dinosauria</taxon>
        <taxon>Saurischia</taxon>
        <taxon>Theropoda</taxon>
        <taxon>Coelurosauria</taxon>
        <taxon>Aves</taxon>
        <taxon>Neognathae</taxon>
        <taxon>Neoaves</taxon>
        <taxon>Columbimorphae</taxon>
        <taxon>Columbiformes</taxon>
        <taxon>Columbidae</taxon>
        <taxon>Patagioenas</taxon>
    </lineage>
</organism>
<keyword evidence="2" id="KW-1185">Reference proteome</keyword>
<gene>
    <name evidence="1" type="ORF">AV530_017335</name>
</gene>
<reference evidence="1 2" key="1">
    <citation type="submission" date="2016-02" db="EMBL/GenBank/DDBJ databases">
        <title>Band-tailed pigeon sequencing and assembly.</title>
        <authorList>
            <person name="Soares A.E."/>
            <person name="Novak B.J."/>
            <person name="Rice E.S."/>
            <person name="O'Connell B."/>
            <person name="Chang D."/>
            <person name="Weber S."/>
            <person name="Shapiro B."/>
        </authorList>
    </citation>
    <scope>NUCLEOTIDE SEQUENCE [LARGE SCALE GENOMIC DNA]</scope>
    <source>
        <strain evidence="1">BTP2013</strain>
        <tissue evidence="1">Blood</tissue>
    </source>
</reference>
<name>A0A1V4JFP3_PATFA</name>
<accession>A0A1V4JFP3</accession>
<dbReference type="AlphaFoldDB" id="A0A1V4JFP3"/>
<evidence type="ECO:0000313" key="2">
    <source>
        <dbReference type="Proteomes" id="UP000190648"/>
    </source>
</evidence>
<protein>
    <submittedName>
        <fullName evidence="1">Uncharacterized protein</fullName>
    </submittedName>
</protein>
<dbReference type="EMBL" id="LSYS01007721">
    <property type="protein sequence ID" value="OPJ71022.1"/>
    <property type="molecule type" value="Genomic_DNA"/>
</dbReference>
<sequence>MPFYCDKRPSHCSTSHRIHHYSSFVEEINTVGTGSKIIQVVNQRRAARGDHKSKPRCSGASSYVTETLIRQRSLKFPSKD</sequence>
<dbReference type="Proteomes" id="UP000190648">
    <property type="component" value="Unassembled WGS sequence"/>
</dbReference>
<proteinExistence type="predicted"/>